<dbReference type="Proteomes" id="UP001595798">
    <property type="component" value="Unassembled WGS sequence"/>
</dbReference>
<organism evidence="3 4">
    <name type="scientific">Marinobacter lacisalsi</name>
    <dbReference type="NCBI Taxonomy" id="475979"/>
    <lineage>
        <taxon>Bacteria</taxon>
        <taxon>Pseudomonadati</taxon>
        <taxon>Pseudomonadota</taxon>
        <taxon>Gammaproteobacteria</taxon>
        <taxon>Pseudomonadales</taxon>
        <taxon>Marinobacteraceae</taxon>
        <taxon>Marinobacter</taxon>
    </lineage>
</organism>
<dbReference type="Gene3D" id="3.30.750.140">
    <property type="match status" value="1"/>
</dbReference>
<proteinExistence type="predicted"/>
<keyword evidence="3" id="KW-0969">Cilium</keyword>
<evidence type="ECO:0000313" key="3">
    <source>
        <dbReference type="EMBL" id="MFC4258590.1"/>
    </source>
</evidence>
<evidence type="ECO:0000256" key="1">
    <source>
        <dbReference type="SAM" id="MobiDB-lite"/>
    </source>
</evidence>
<dbReference type="InterPro" id="IPR021136">
    <property type="entry name" value="Flagellar_hook_control-like_C"/>
</dbReference>
<sequence length="464" mass="50076">MKLPDGNSISPQPPNRPAISVDTGRPDPLRQLQSLQLENRQAVVARVAELLSERGLQQAVLEVRGQKLTVSLPADGPELKAGDLLRIMREGQSLTLLDKLPPTAETRLGQALIRHLPWQQHLDSGLSQLLNALSAGFRAPPGPTSQPGATQPLPTTVREALHSIARLLPQASPETGGLTFRPLQTPASAQGSSSPLAGLASAAKPGLDVDGVRQWLANSGVLTEARLARGTLEAAPTDLKLALGRLALTLLQHQNLGADQFTRFTPLPSNELVTAPLQFPAPTTMPLGNPEGGREPASPGQMLRLLAGMLNRITVNQLHSQLLTTRSGPEGAPQVNTLVTDLPWMAPGGEVKTAQLRIDYDKREREEKPPGARRAGVAEWRLNLAMDLDEAGKVYFDVALRQKALSARVWAERQDTARQVNQALGDLRSRLTDLGLEVSELECRRGQPPTAATRLEHRLLDTRA</sequence>
<evidence type="ECO:0000313" key="4">
    <source>
        <dbReference type="Proteomes" id="UP001595798"/>
    </source>
</evidence>
<dbReference type="InterPro" id="IPR038610">
    <property type="entry name" value="FliK-like_C_sf"/>
</dbReference>
<evidence type="ECO:0000259" key="2">
    <source>
        <dbReference type="Pfam" id="PF02120"/>
    </source>
</evidence>
<comment type="caution">
    <text evidence="3">The sequence shown here is derived from an EMBL/GenBank/DDBJ whole genome shotgun (WGS) entry which is preliminary data.</text>
</comment>
<dbReference type="Pfam" id="PF02120">
    <property type="entry name" value="Flg_hook"/>
    <property type="match status" value="1"/>
</dbReference>
<dbReference type="RefSeq" id="WP_379886119.1">
    <property type="nucleotide sequence ID" value="NZ_JBHSDI010000010.1"/>
</dbReference>
<protein>
    <submittedName>
        <fullName evidence="3">Flagellar hook-length control protein FliK</fullName>
    </submittedName>
</protein>
<feature type="region of interest" description="Disordered" evidence="1">
    <location>
        <begin position="1"/>
        <end position="26"/>
    </location>
</feature>
<reference evidence="4" key="1">
    <citation type="journal article" date="2019" name="Int. J. Syst. Evol. Microbiol.">
        <title>The Global Catalogue of Microorganisms (GCM) 10K type strain sequencing project: providing services to taxonomists for standard genome sequencing and annotation.</title>
        <authorList>
            <consortium name="The Broad Institute Genomics Platform"/>
            <consortium name="The Broad Institute Genome Sequencing Center for Infectious Disease"/>
            <person name="Wu L."/>
            <person name="Ma J."/>
        </authorList>
    </citation>
    <scope>NUCLEOTIDE SEQUENCE [LARGE SCALE GENOMIC DNA]</scope>
    <source>
        <strain evidence="4">CECT 7297</strain>
    </source>
</reference>
<gene>
    <name evidence="3" type="ORF">ACFOZ5_06010</name>
</gene>
<name>A0ABV8QE20_9GAMM</name>
<accession>A0ABV8QE20</accession>
<dbReference type="EMBL" id="JBHSDI010000010">
    <property type="protein sequence ID" value="MFC4258590.1"/>
    <property type="molecule type" value="Genomic_DNA"/>
</dbReference>
<keyword evidence="3" id="KW-0966">Cell projection</keyword>
<feature type="domain" description="Flagellar hook-length control protein-like C-terminal" evidence="2">
    <location>
        <begin position="378"/>
        <end position="450"/>
    </location>
</feature>
<keyword evidence="3" id="KW-0282">Flagellum</keyword>
<keyword evidence="4" id="KW-1185">Reference proteome</keyword>